<dbReference type="PANTHER" id="PTHR11707:SF28">
    <property type="entry name" value="60 KDA LYSOPHOSPHOLIPASE"/>
    <property type="match status" value="1"/>
</dbReference>
<evidence type="ECO:0000256" key="6">
    <source>
        <dbReference type="PROSITE-ProRule" id="PRU10100"/>
    </source>
</evidence>
<dbReference type="PRINTS" id="PR00139">
    <property type="entry name" value="ASNGLNASE"/>
</dbReference>
<reference evidence="9 10" key="1">
    <citation type="submission" date="2010-10" db="EMBL/GenBank/DDBJ databases">
        <authorList>
            <consortium name="The Broad Institute Genome Sequencing Platform"/>
            <person name="Ward D."/>
            <person name="Earl A."/>
            <person name="Feldgarden M."/>
            <person name="Young S.K."/>
            <person name="Gargeya S."/>
            <person name="Zeng Q."/>
            <person name="Alvarado L."/>
            <person name="Berlin A."/>
            <person name="Bochicchio J."/>
            <person name="Chapman S.B."/>
            <person name="Chen Z."/>
            <person name="Freedman E."/>
            <person name="Gellesch M."/>
            <person name="Goldberg J."/>
            <person name="Griggs A."/>
            <person name="Gujja S."/>
            <person name="Heilman E."/>
            <person name="Heiman D."/>
            <person name="Howarth C."/>
            <person name="Mehta T."/>
            <person name="Neiman D."/>
            <person name="Pearson M."/>
            <person name="Roberts A."/>
            <person name="Saif S."/>
            <person name="Shea T."/>
            <person name="Shenoy N."/>
            <person name="Sisk P."/>
            <person name="Stolte C."/>
            <person name="Sykes S."/>
            <person name="White J."/>
            <person name="Yandava C."/>
            <person name="Allen-Vercoe E."/>
            <person name="Sibley C."/>
            <person name="Ambrose C.E."/>
            <person name="Strauss J."/>
            <person name="Daigneault M."/>
            <person name="Haas B."/>
            <person name="Nusbaum C."/>
            <person name="Birren B."/>
        </authorList>
    </citation>
    <scope>NUCLEOTIDE SEQUENCE [LARGE SCALE GENOMIC DNA]</scope>
    <source>
        <strain evidence="9 10">3_1_6</strain>
    </source>
</reference>
<feature type="domain" description="L-asparaginase N-terminal" evidence="7">
    <location>
        <begin position="35"/>
        <end position="223"/>
    </location>
</feature>
<comment type="caution">
    <text evidence="9">The sequence shown here is derived from an EMBL/GenBank/DDBJ whole genome shotgun (WGS) entry which is preliminary data.</text>
</comment>
<keyword evidence="2" id="KW-0378">Hydrolase</keyword>
<keyword evidence="10" id="KW-1185">Reference proteome</keyword>
<dbReference type="Proteomes" id="UP000006034">
    <property type="component" value="Unassembled WGS sequence"/>
</dbReference>
<accession>E5YB35</accession>
<dbReference type="InterPro" id="IPR037152">
    <property type="entry name" value="L-asparaginase_N_sf"/>
</dbReference>
<dbReference type="Pfam" id="PF00710">
    <property type="entry name" value="Asparaginase"/>
    <property type="match status" value="1"/>
</dbReference>
<evidence type="ECO:0000256" key="3">
    <source>
        <dbReference type="PIRSR" id="PIRSR001220-1"/>
    </source>
</evidence>
<dbReference type="PROSITE" id="PS51732">
    <property type="entry name" value="ASN_GLN_ASE_3"/>
    <property type="match status" value="1"/>
</dbReference>
<dbReference type="InterPro" id="IPR027475">
    <property type="entry name" value="Asparaginase/glutaminase_AS2"/>
</dbReference>
<dbReference type="GO" id="GO:0006528">
    <property type="term" value="P:asparagine metabolic process"/>
    <property type="evidence" value="ECO:0007669"/>
    <property type="project" value="InterPro"/>
</dbReference>
<dbReference type="FunFam" id="3.40.50.1170:FF:000001">
    <property type="entry name" value="L-asparaginase 2"/>
    <property type="match status" value="1"/>
</dbReference>
<dbReference type="InterPro" id="IPR027473">
    <property type="entry name" value="L-asparaginase_C"/>
</dbReference>
<organism evidence="9 10">
    <name type="scientific">Bilophila wadsworthia (strain 3_1_6)</name>
    <dbReference type="NCBI Taxonomy" id="563192"/>
    <lineage>
        <taxon>Bacteria</taxon>
        <taxon>Pseudomonadati</taxon>
        <taxon>Thermodesulfobacteriota</taxon>
        <taxon>Desulfovibrionia</taxon>
        <taxon>Desulfovibrionales</taxon>
        <taxon>Desulfovibrionaceae</taxon>
        <taxon>Bilophila</taxon>
    </lineage>
</organism>
<dbReference type="Pfam" id="PF17763">
    <property type="entry name" value="Asparaginase_C"/>
    <property type="match status" value="1"/>
</dbReference>
<protein>
    <submittedName>
        <fullName evidence="9">L-asparaginase, type II</fullName>
    </submittedName>
</protein>
<reference evidence="9 10" key="2">
    <citation type="submission" date="2013-04" db="EMBL/GenBank/DDBJ databases">
        <title>The Genome Sequence of Bilophila wadsworthia 3_1_6.</title>
        <authorList>
            <consortium name="The Broad Institute Genomics Platform"/>
            <person name="Earl A."/>
            <person name="Ward D."/>
            <person name="Feldgarden M."/>
            <person name="Gevers D."/>
            <person name="Sibley C."/>
            <person name="Strauss J."/>
            <person name="Allen-Vercoe E."/>
            <person name="Walker B."/>
            <person name="Young S."/>
            <person name="Zeng Q."/>
            <person name="Gargeya S."/>
            <person name="Fitzgerald M."/>
            <person name="Haas B."/>
            <person name="Abouelleil A."/>
            <person name="Allen A.W."/>
            <person name="Alvarado L."/>
            <person name="Arachchi H.M."/>
            <person name="Berlin A.M."/>
            <person name="Chapman S.B."/>
            <person name="Gainer-Dewar J."/>
            <person name="Goldberg J."/>
            <person name="Griggs A."/>
            <person name="Gujja S."/>
            <person name="Hansen M."/>
            <person name="Howarth C."/>
            <person name="Imamovic A."/>
            <person name="Ireland A."/>
            <person name="Larimer J."/>
            <person name="McCowan C."/>
            <person name="Murphy C."/>
            <person name="Pearson M."/>
            <person name="Poon T.W."/>
            <person name="Priest M."/>
            <person name="Roberts A."/>
            <person name="Saif S."/>
            <person name="Shea T."/>
            <person name="Sisk P."/>
            <person name="Sykes S."/>
            <person name="Wortman J."/>
            <person name="Nusbaum C."/>
            <person name="Birren B."/>
        </authorList>
    </citation>
    <scope>NUCLEOTIDE SEQUENCE [LARGE SCALE GENOMIC DNA]</scope>
    <source>
        <strain evidence="9 10">3_1_6</strain>
    </source>
</reference>
<dbReference type="PIRSF" id="PIRSF001220">
    <property type="entry name" value="L-ASNase_gatD"/>
    <property type="match status" value="1"/>
</dbReference>
<sequence length="356" mass="38062">MEEGGRPFLQKGPSSLLQVSLPFSPSKKSDMDNKKVIVLTTGGTIAMKLDPAHGIVPAVSGEDLVASVPGLREACPIEVMEFSNIPSPHMTPKRMFELGNKVEELLRHEDILGVVITHGTDTLEETAYLLDLVHNSEKPVCLTGAMRSAAEISPDGPVNLLCAVRTAASSEARGKGVLVVMNEEIHAAREVVKSHSANTETFVSPFWGPLGYVDPDRVVFRRNTLGRQSIRPPELVEDVHLIKLASGSDSLLIDFLVERNVRGLVLEAFGRGNVPPAALPGIRRAVEKGIPVVITTRTIAGRVLDVYGYEGGAKTVLEAGGILGGETSGPKARLKLMLALGVASGRDELAVFFDTP</sequence>
<evidence type="ECO:0000256" key="5">
    <source>
        <dbReference type="PROSITE-ProRule" id="PRU10099"/>
    </source>
</evidence>
<evidence type="ECO:0000256" key="2">
    <source>
        <dbReference type="ARBA" id="ARBA00022801"/>
    </source>
</evidence>
<dbReference type="SMART" id="SM00870">
    <property type="entry name" value="Asparaginase"/>
    <property type="match status" value="1"/>
</dbReference>
<dbReference type="SUPFAM" id="SSF53774">
    <property type="entry name" value="Glutaminase/Asparaginase"/>
    <property type="match status" value="1"/>
</dbReference>
<dbReference type="eggNOG" id="COG0252">
    <property type="taxonomic scope" value="Bacteria"/>
</dbReference>
<dbReference type="EMBL" id="ADCP02000001">
    <property type="protein sequence ID" value="EFV42731.2"/>
    <property type="molecule type" value="Genomic_DNA"/>
</dbReference>
<evidence type="ECO:0000259" key="7">
    <source>
        <dbReference type="Pfam" id="PF00710"/>
    </source>
</evidence>
<evidence type="ECO:0000256" key="4">
    <source>
        <dbReference type="PIRSR" id="PIRSR001220-2"/>
    </source>
</evidence>
<dbReference type="PROSITE" id="PS00144">
    <property type="entry name" value="ASN_GLN_ASE_1"/>
    <property type="match status" value="1"/>
</dbReference>
<feature type="domain" description="Asparaginase/glutaminase C-terminal" evidence="8">
    <location>
        <begin position="238"/>
        <end position="350"/>
    </location>
</feature>
<feature type="binding site" evidence="4">
    <location>
        <position position="87"/>
    </location>
    <ligand>
        <name>substrate</name>
    </ligand>
</feature>
<dbReference type="InterPro" id="IPR027474">
    <property type="entry name" value="L-asparaginase_N"/>
</dbReference>
<dbReference type="PANTHER" id="PTHR11707">
    <property type="entry name" value="L-ASPARAGINASE"/>
    <property type="match status" value="1"/>
</dbReference>
<feature type="binding site" evidence="4">
    <location>
        <begin position="120"/>
        <end position="121"/>
    </location>
    <ligand>
        <name>substrate</name>
    </ligand>
</feature>
<dbReference type="STRING" id="563192.HMPREF0179_03408"/>
<proteinExistence type="inferred from homology"/>
<evidence type="ECO:0000259" key="8">
    <source>
        <dbReference type="Pfam" id="PF17763"/>
    </source>
</evidence>
<dbReference type="CDD" id="cd08964">
    <property type="entry name" value="L-asparaginase_II"/>
    <property type="match status" value="1"/>
</dbReference>
<dbReference type="Gene3D" id="3.40.50.40">
    <property type="match status" value="1"/>
</dbReference>
<evidence type="ECO:0000313" key="9">
    <source>
        <dbReference type="EMBL" id="EFV42731.2"/>
    </source>
</evidence>
<dbReference type="GO" id="GO:0004067">
    <property type="term" value="F:asparaginase activity"/>
    <property type="evidence" value="ECO:0007669"/>
    <property type="project" value="UniProtKB-UniRule"/>
</dbReference>
<feature type="active site" description="O-isoaspartyl threonine intermediate" evidence="3">
    <location>
        <position position="44"/>
    </location>
</feature>
<evidence type="ECO:0000256" key="1">
    <source>
        <dbReference type="ARBA" id="ARBA00010518"/>
    </source>
</evidence>
<dbReference type="SFLD" id="SFLDS00057">
    <property type="entry name" value="Glutaminase/Asparaginase"/>
    <property type="match status" value="1"/>
</dbReference>
<name>E5YB35_BILW3</name>
<feature type="active site" evidence="6">
    <location>
        <position position="120"/>
    </location>
</feature>
<dbReference type="InterPro" id="IPR036152">
    <property type="entry name" value="Asp/glu_Ase-like_sf"/>
</dbReference>
<dbReference type="AlphaFoldDB" id="E5YB35"/>
<feature type="active site" evidence="5">
    <location>
        <position position="44"/>
    </location>
</feature>
<dbReference type="PROSITE" id="PS00917">
    <property type="entry name" value="ASN_GLN_ASE_2"/>
    <property type="match status" value="1"/>
</dbReference>
<dbReference type="InterPro" id="IPR006034">
    <property type="entry name" value="Asparaginase/glutaminase-like"/>
</dbReference>
<comment type="similarity">
    <text evidence="1">Belongs to the asparaginase 1 family.</text>
</comment>
<dbReference type="Gene3D" id="3.40.50.1170">
    <property type="entry name" value="L-asparaginase, N-terminal domain"/>
    <property type="match status" value="1"/>
</dbReference>
<dbReference type="InterPro" id="IPR020827">
    <property type="entry name" value="Asparaginase/glutaminase_AS1"/>
</dbReference>
<dbReference type="InterPro" id="IPR040919">
    <property type="entry name" value="Asparaginase_C"/>
</dbReference>
<dbReference type="InterPro" id="IPR004550">
    <property type="entry name" value="AsnASE_II"/>
</dbReference>
<evidence type="ECO:0000313" key="10">
    <source>
        <dbReference type="Proteomes" id="UP000006034"/>
    </source>
</evidence>
<dbReference type="HOGENOM" id="CLU_019134_1_0_7"/>
<dbReference type="PIRSF" id="PIRSF500176">
    <property type="entry name" value="L_ASNase"/>
    <property type="match status" value="1"/>
</dbReference>
<gene>
    <name evidence="9" type="ORF">HMPREF0179_03408</name>
</gene>